<proteinExistence type="predicted"/>
<dbReference type="OrthoDB" id="1630758at2759"/>
<dbReference type="EMBL" id="ASPP01024696">
    <property type="protein sequence ID" value="ETO08795.1"/>
    <property type="molecule type" value="Genomic_DNA"/>
</dbReference>
<name>X6M6Z5_RETFI</name>
<evidence type="ECO:0000313" key="2">
    <source>
        <dbReference type="Proteomes" id="UP000023152"/>
    </source>
</evidence>
<dbReference type="InterPro" id="IPR013083">
    <property type="entry name" value="Znf_RING/FYVE/PHD"/>
</dbReference>
<reference evidence="1 2" key="1">
    <citation type="journal article" date="2013" name="Curr. Biol.">
        <title>The Genome of the Foraminiferan Reticulomyxa filosa.</title>
        <authorList>
            <person name="Glockner G."/>
            <person name="Hulsmann N."/>
            <person name="Schleicher M."/>
            <person name="Noegel A.A."/>
            <person name="Eichinger L."/>
            <person name="Gallinger C."/>
            <person name="Pawlowski J."/>
            <person name="Sierra R."/>
            <person name="Euteneuer U."/>
            <person name="Pillet L."/>
            <person name="Moustafa A."/>
            <person name="Platzer M."/>
            <person name="Groth M."/>
            <person name="Szafranski K."/>
            <person name="Schliwa M."/>
        </authorList>
    </citation>
    <scope>NUCLEOTIDE SEQUENCE [LARGE SCALE GENOMIC DNA]</scope>
</reference>
<keyword evidence="2" id="KW-1185">Reference proteome</keyword>
<dbReference type="Gene3D" id="3.30.40.10">
    <property type="entry name" value="Zinc/RING finger domain, C3HC4 (zinc finger)"/>
    <property type="match status" value="1"/>
</dbReference>
<gene>
    <name evidence="1" type="ORF">RFI_28592</name>
</gene>
<dbReference type="Proteomes" id="UP000023152">
    <property type="component" value="Unassembled WGS sequence"/>
</dbReference>
<dbReference type="AlphaFoldDB" id="X6M6Z5"/>
<protein>
    <submittedName>
        <fullName evidence="1">Uncharacterized protein</fullName>
    </submittedName>
</protein>
<organism evidence="1 2">
    <name type="scientific">Reticulomyxa filosa</name>
    <dbReference type="NCBI Taxonomy" id="46433"/>
    <lineage>
        <taxon>Eukaryota</taxon>
        <taxon>Sar</taxon>
        <taxon>Rhizaria</taxon>
        <taxon>Retaria</taxon>
        <taxon>Foraminifera</taxon>
        <taxon>Monothalamids</taxon>
        <taxon>Reticulomyxidae</taxon>
        <taxon>Reticulomyxa</taxon>
    </lineage>
</organism>
<feature type="non-terminal residue" evidence="1">
    <location>
        <position position="108"/>
    </location>
</feature>
<sequence length="108" mass="12821">MTATINNNKKKKTCCYKRDWLFSLTKEKDWSGWTCYLCKEIAKDAVELICEEHENNNNNDDDDNVIIIGEICLQEYLKKNNNKCPIGQHENCKYIKNKIIRKYLNEII</sequence>
<comment type="caution">
    <text evidence="1">The sequence shown here is derived from an EMBL/GenBank/DDBJ whole genome shotgun (WGS) entry which is preliminary data.</text>
</comment>
<evidence type="ECO:0000313" key="1">
    <source>
        <dbReference type="EMBL" id="ETO08795.1"/>
    </source>
</evidence>
<accession>X6M6Z5</accession>